<comment type="catalytic activity">
    <reaction evidence="13 14">
        <text>L-aspartate + ATP = 4-phospho-L-aspartate + ADP</text>
        <dbReference type="Rhea" id="RHEA:23776"/>
        <dbReference type="ChEBI" id="CHEBI:29991"/>
        <dbReference type="ChEBI" id="CHEBI:30616"/>
        <dbReference type="ChEBI" id="CHEBI:57535"/>
        <dbReference type="ChEBI" id="CHEBI:456216"/>
        <dbReference type="EC" id="2.7.2.4"/>
    </reaction>
</comment>
<evidence type="ECO:0000256" key="1">
    <source>
        <dbReference type="ARBA" id="ARBA00003121"/>
    </source>
</evidence>
<evidence type="ECO:0000256" key="9">
    <source>
        <dbReference type="ARBA" id="ARBA00022777"/>
    </source>
</evidence>
<dbReference type="InterPro" id="IPR045865">
    <property type="entry name" value="ACT-like_dom_sf"/>
</dbReference>
<dbReference type="Gene3D" id="3.40.1160.10">
    <property type="entry name" value="Acetylglutamate kinase-like"/>
    <property type="match status" value="1"/>
</dbReference>
<dbReference type="PANTHER" id="PTHR21499:SF3">
    <property type="entry name" value="ASPARTOKINASE"/>
    <property type="match status" value="1"/>
</dbReference>
<evidence type="ECO:0000256" key="13">
    <source>
        <dbReference type="ARBA" id="ARBA00047872"/>
    </source>
</evidence>
<evidence type="ECO:0000256" key="15">
    <source>
        <dbReference type="RuleBase" id="RU004249"/>
    </source>
</evidence>
<comment type="caution">
    <text evidence="18">The sequence shown here is derived from an EMBL/GenBank/DDBJ whole genome shotgun (WGS) entry which is preliminary data.</text>
</comment>
<evidence type="ECO:0000313" key="18">
    <source>
        <dbReference type="EMBL" id="MBP2073155.1"/>
    </source>
</evidence>
<evidence type="ECO:0000256" key="11">
    <source>
        <dbReference type="ARBA" id="ARBA00022915"/>
    </source>
</evidence>
<dbReference type="Pfam" id="PF13840">
    <property type="entry name" value="ACT_7"/>
    <property type="match status" value="1"/>
</dbReference>
<dbReference type="RefSeq" id="WP_209454807.1">
    <property type="nucleotide sequence ID" value="NZ_JAGGLT010000036.1"/>
</dbReference>
<keyword evidence="7 14" id="KW-0808">Transferase</keyword>
<comment type="function">
    <text evidence="1">Catalyzes the phosphorylation of the beta-carboxyl group of aspartic acid with ATP to yield 4-phospho-L-aspartate, which is involved in the branched biosynthetic pathway leading to the biosynthesis of amino acids threonine, isoleucine and methionine.</text>
</comment>
<dbReference type="InterPro" id="IPR001341">
    <property type="entry name" value="Asp_kinase"/>
</dbReference>
<keyword evidence="19" id="KW-1185">Reference proteome</keyword>
<dbReference type="PIRSF" id="PIRSF000726">
    <property type="entry name" value="Asp_kin"/>
    <property type="match status" value="1"/>
</dbReference>
<evidence type="ECO:0000256" key="12">
    <source>
        <dbReference type="ARBA" id="ARBA00023154"/>
    </source>
</evidence>
<protein>
    <recommendedName>
        <fullName evidence="14">Aspartokinase</fullName>
        <ecNumber evidence="14">2.7.2.4</ecNumber>
    </recommendedName>
</protein>
<sequence length="411" mass="45308">MTFNERVVNTNILVQKFGGTSVSTAERRNMAVSKVGDAIEQGFMPVVVVSAIGRSGDPYATDTLINFAKSIYKDMPKRELDILMSCGEIISSVIFANTLMSKGYKSKVFTGGQAGIITDNNFGDAEIIRVEPQYILDALNQNIIPVVAGFQGITVDGDVTTLGRGGSDTTAALLGEALKAYAVEIYTDVDGIMTADPRIVSNAHILKRISYNEVFQLAEQGAKVIHPRAVEIAMRGNIPLIIKNTMSDSPGTIITQYNNVYNNIYESDNLVTGIANMNNRVQIIMDLDKDDKDIFGKIAEEKISIDLINVFPDKKIFTISEFDLTKLEQLLNENQIKYEKRKNCSKVSIIGNRIRGVPGVMARIIKSLSENGIEIYQTSDSHNTISCLVSQDKADKAVKVLHDEFKLENYN</sequence>
<keyword evidence="11" id="KW-0220">Diaminopimelate biosynthesis</keyword>
<dbReference type="Pfam" id="PF00696">
    <property type="entry name" value="AA_kinase"/>
    <property type="match status" value="1"/>
</dbReference>
<keyword evidence="10" id="KW-0067">ATP-binding</keyword>
<evidence type="ECO:0000256" key="7">
    <source>
        <dbReference type="ARBA" id="ARBA00022679"/>
    </source>
</evidence>
<dbReference type="SUPFAM" id="SSF55021">
    <property type="entry name" value="ACT-like"/>
    <property type="match status" value="2"/>
</dbReference>
<name>A0ABS4NHK5_9THEO</name>
<dbReference type="InterPro" id="IPR036393">
    <property type="entry name" value="AceGlu_kinase-like_sf"/>
</dbReference>
<comment type="pathway">
    <text evidence="4 15">Amino-acid biosynthesis; L-threonine biosynthesis; L-threonine from L-aspartate: step 1/5.</text>
</comment>
<dbReference type="SUPFAM" id="SSF53633">
    <property type="entry name" value="Carbamate kinase-like"/>
    <property type="match status" value="1"/>
</dbReference>
<dbReference type="Proteomes" id="UP001166402">
    <property type="component" value="Unassembled WGS sequence"/>
</dbReference>
<dbReference type="PANTHER" id="PTHR21499">
    <property type="entry name" value="ASPARTATE KINASE"/>
    <property type="match status" value="1"/>
</dbReference>
<comment type="similarity">
    <text evidence="5 14">Belongs to the aspartokinase family.</text>
</comment>
<evidence type="ECO:0000313" key="19">
    <source>
        <dbReference type="Proteomes" id="UP001166402"/>
    </source>
</evidence>
<keyword evidence="6 15" id="KW-0028">Amino-acid biosynthesis</keyword>
<dbReference type="GO" id="GO:0004072">
    <property type="term" value="F:aspartate kinase activity"/>
    <property type="evidence" value="ECO:0007669"/>
    <property type="project" value="UniProtKB-EC"/>
</dbReference>
<dbReference type="InterPro" id="IPR018042">
    <property type="entry name" value="Aspartate_kinase_CS"/>
</dbReference>
<dbReference type="NCBIfam" id="NF006068">
    <property type="entry name" value="PRK08210.1"/>
    <property type="match status" value="1"/>
</dbReference>
<keyword evidence="12" id="KW-0457">Lysine biosynthesis</keyword>
<gene>
    <name evidence="18" type="ORF">J2Z80_002707</name>
</gene>
<evidence type="ECO:0000256" key="6">
    <source>
        <dbReference type="ARBA" id="ARBA00022605"/>
    </source>
</evidence>
<dbReference type="Gene3D" id="3.30.2130.10">
    <property type="entry name" value="VC0802-like"/>
    <property type="match status" value="1"/>
</dbReference>
<organism evidence="18 19">
    <name type="scientific">Thermoanaerobacterium butyriciformans</name>
    <dbReference type="NCBI Taxonomy" id="1702242"/>
    <lineage>
        <taxon>Bacteria</taxon>
        <taxon>Bacillati</taxon>
        <taxon>Bacillota</taxon>
        <taxon>Clostridia</taxon>
        <taxon>Thermoanaerobacterales</taxon>
        <taxon>Thermoanaerobacteraceae</taxon>
        <taxon>Thermoanaerobacterium</taxon>
    </lineage>
</organism>
<dbReference type="InterPro" id="IPR005260">
    <property type="entry name" value="Asp_kin_monofn"/>
</dbReference>
<evidence type="ECO:0000259" key="17">
    <source>
        <dbReference type="Pfam" id="PF13840"/>
    </source>
</evidence>
<evidence type="ECO:0000256" key="5">
    <source>
        <dbReference type="ARBA" id="ARBA00010122"/>
    </source>
</evidence>
<comment type="pathway">
    <text evidence="2 15">Amino-acid biosynthesis; L-lysine biosynthesis via DAP pathway; (S)-tetrahydrodipicolinate from L-aspartate: step 1/4.</text>
</comment>
<dbReference type="EMBL" id="JAGGLT010000036">
    <property type="protein sequence ID" value="MBP2073155.1"/>
    <property type="molecule type" value="Genomic_DNA"/>
</dbReference>
<proteinExistence type="inferred from homology"/>
<dbReference type="InterPro" id="IPR001048">
    <property type="entry name" value="Asp/Glu/Uridylate_kinase"/>
</dbReference>
<evidence type="ECO:0000256" key="2">
    <source>
        <dbReference type="ARBA" id="ARBA00004766"/>
    </source>
</evidence>
<evidence type="ECO:0000256" key="14">
    <source>
        <dbReference type="RuleBase" id="RU003448"/>
    </source>
</evidence>
<evidence type="ECO:0000256" key="4">
    <source>
        <dbReference type="ARBA" id="ARBA00005139"/>
    </source>
</evidence>
<evidence type="ECO:0000256" key="10">
    <source>
        <dbReference type="ARBA" id="ARBA00022840"/>
    </source>
</evidence>
<evidence type="ECO:0000259" key="16">
    <source>
        <dbReference type="Pfam" id="PF00696"/>
    </source>
</evidence>
<feature type="domain" description="CASTOR ACT" evidence="17">
    <location>
        <begin position="341"/>
        <end position="403"/>
    </location>
</feature>
<evidence type="ECO:0000256" key="8">
    <source>
        <dbReference type="ARBA" id="ARBA00022741"/>
    </source>
</evidence>
<accession>A0ABS4NHK5</accession>
<evidence type="ECO:0000256" key="3">
    <source>
        <dbReference type="ARBA" id="ARBA00004986"/>
    </source>
</evidence>
<dbReference type="InterPro" id="IPR027795">
    <property type="entry name" value="CASTOR_ACT_dom"/>
</dbReference>
<reference evidence="18" key="1">
    <citation type="submission" date="2021-03" db="EMBL/GenBank/DDBJ databases">
        <title>Genomic Encyclopedia of Type Strains, Phase IV (KMG-IV): sequencing the most valuable type-strain genomes for metagenomic binning, comparative biology and taxonomic classification.</title>
        <authorList>
            <person name="Goeker M."/>
        </authorList>
    </citation>
    <scope>NUCLEOTIDE SEQUENCE</scope>
    <source>
        <strain evidence="18">DSM 101588</strain>
    </source>
</reference>
<keyword evidence="8" id="KW-0547">Nucleotide-binding</keyword>
<keyword evidence="9 14" id="KW-0418">Kinase</keyword>
<comment type="pathway">
    <text evidence="3 15">Amino-acid biosynthesis; L-methionine biosynthesis via de novo pathway; L-homoserine from L-aspartate: step 1/3.</text>
</comment>
<dbReference type="NCBIfam" id="TIGR00657">
    <property type="entry name" value="asp_kinases"/>
    <property type="match status" value="1"/>
</dbReference>
<feature type="domain" description="Aspartate/glutamate/uridylate kinase" evidence="16">
    <location>
        <begin position="12"/>
        <end position="244"/>
    </location>
</feature>
<dbReference type="PROSITE" id="PS00324">
    <property type="entry name" value="ASPARTOKINASE"/>
    <property type="match status" value="1"/>
</dbReference>
<dbReference type="EC" id="2.7.2.4" evidence="14"/>
<dbReference type="CDD" id="cd04937">
    <property type="entry name" value="ACT_AKi-DapG-BS_2"/>
    <property type="match status" value="1"/>
</dbReference>